<dbReference type="EMBL" id="MDDG01000003">
    <property type="protein sequence ID" value="OQE43743.1"/>
    <property type="molecule type" value="Genomic_DNA"/>
</dbReference>
<reference evidence="2" key="1">
    <citation type="journal article" date="2017" name="Nat. Microbiol.">
        <title>Global analysis of biosynthetic gene clusters reveals vast potential of secondary metabolite production in Penicillium species.</title>
        <authorList>
            <person name="Nielsen J.C."/>
            <person name="Grijseels S."/>
            <person name="Prigent S."/>
            <person name="Ji B."/>
            <person name="Dainat J."/>
            <person name="Nielsen K.F."/>
            <person name="Frisvad J.C."/>
            <person name="Workman M."/>
            <person name="Nielsen J."/>
        </authorList>
    </citation>
    <scope>NUCLEOTIDE SEQUENCE [LARGE SCALE GENOMIC DNA]</scope>
    <source>
        <strain evidence="2">IBT 31321</strain>
    </source>
</reference>
<evidence type="ECO:0008006" key="3">
    <source>
        <dbReference type="Google" id="ProtNLM"/>
    </source>
</evidence>
<evidence type="ECO:0000313" key="2">
    <source>
        <dbReference type="Proteomes" id="UP000191500"/>
    </source>
</evidence>
<sequence length="453" mass="49946">MDPLSIAASITGIVSVCLKVAGSLDNLRSKLRRAHLTITALTSQCGAIKTGLSELQTMVPQSHIIREWPEIIATIDTTLTGCMVVLSCFENTLDKLQADDTDSGRSRISLILRWRSKTRIIWNEDEMRGYISLLQGQQSALTFLVQVLHMESMDGILEKIRNGRGLLDKQAVKAESLRQMNPQVHLPDSVLGLRRSANTIFGDMMSMTDDQDFDFDNAVINSKSYRRAMAMAKEVILNRDKVATKSTSESRQSIMSPETVSVDTGAELQSTELDSLKSIPTVRADKPLRGIQNVPSPSGISGTPQPAVADISFETVQDEKTQDDKIKDTKLAIRSAEGSASTSVFANVRELIARRRLAQITEHANVFAGYIIVSPELVVQILLGSLGSIPPQNGFEKLELALAQQQVQPRAADGTLEQLQPLKMRADEVCRLLQMLRFSLVCHRERLGVIHEG</sequence>
<organism evidence="1 2">
    <name type="scientific">Penicillium coprophilum</name>
    <dbReference type="NCBI Taxonomy" id="36646"/>
    <lineage>
        <taxon>Eukaryota</taxon>
        <taxon>Fungi</taxon>
        <taxon>Dikarya</taxon>
        <taxon>Ascomycota</taxon>
        <taxon>Pezizomycotina</taxon>
        <taxon>Eurotiomycetes</taxon>
        <taxon>Eurotiomycetidae</taxon>
        <taxon>Eurotiales</taxon>
        <taxon>Aspergillaceae</taxon>
        <taxon>Penicillium</taxon>
    </lineage>
</organism>
<evidence type="ECO:0000313" key="1">
    <source>
        <dbReference type="EMBL" id="OQE43743.1"/>
    </source>
</evidence>
<dbReference type="AlphaFoldDB" id="A0A1V6UZW3"/>
<dbReference type="STRING" id="36646.A0A1V6UZW3"/>
<accession>A0A1V6UZW3</accession>
<gene>
    <name evidence="1" type="ORF">PENCOP_c003G03800</name>
</gene>
<protein>
    <recommendedName>
        <fullName evidence="3">Fungal N-terminal domain-containing protein</fullName>
    </recommendedName>
</protein>
<keyword evidence="2" id="KW-1185">Reference proteome</keyword>
<proteinExistence type="predicted"/>
<name>A0A1V6UZW3_9EURO</name>
<dbReference type="Proteomes" id="UP000191500">
    <property type="component" value="Unassembled WGS sequence"/>
</dbReference>
<comment type="caution">
    <text evidence="1">The sequence shown here is derived from an EMBL/GenBank/DDBJ whole genome shotgun (WGS) entry which is preliminary data.</text>
</comment>